<dbReference type="GO" id="GO:0007165">
    <property type="term" value="P:signal transduction"/>
    <property type="evidence" value="ECO:0000318"/>
    <property type="project" value="GO_Central"/>
</dbReference>
<dbReference type="GO" id="GO:0004722">
    <property type="term" value="F:protein serine/threonine phosphatase activity"/>
    <property type="evidence" value="ECO:0000318"/>
    <property type="project" value="GO_Central"/>
</dbReference>
<keyword evidence="16" id="KW-1185">Reference proteome</keyword>
<reference evidence="15" key="3">
    <citation type="submission" date="2018-08" db="UniProtKB">
        <authorList>
            <consortium name="EnsemblPlants"/>
        </authorList>
    </citation>
    <scope>IDENTIFICATION</scope>
    <source>
        <strain evidence="15">cv. Bd21</strain>
    </source>
</reference>
<keyword evidence="9" id="KW-0464">Manganese</keyword>
<dbReference type="EMBL" id="CM000882">
    <property type="protein sequence ID" value="KQJ99482.1"/>
    <property type="molecule type" value="Genomic_DNA"/>
</dbReference>
<evidence type="ECO:0000256" key="7">
    <source>
        <dbReference type="ARBA" id="ARBA00022842"/>
    </source>
</evidence>
<evidence type="ECO:0000256" key="1">
    <source>
        <dbReference type="ARBA" id="ARBA00001936"/>
    </source>
</evidence>
<feature type="domain" description="PPM-type phosphatase" evidence="13">
    <location>
        <begin position="26"/>
        <end position="330"/>
    </location>
</feature>
<evidence type="ECO:0000256" key="12">
    <source>
        <dbReference type="RuleBase" id="RU003465"/>
    </source>
</evidence>
<comment type="cofactor">
    <cofactor evidence="2">
        <name>Mg(2+)</name>
        <dbReference type="ChEBI" id="CHEBI:18420"/>
    </cofactor>
</comment>
<evidence type="ECO:0000256" key="9">
    <source>
        <dbReference type="ARBA" id="ARBA00023211"/>
    </source>
</evidence>
<sequence length="376" mass="41322">MGAAGSLPSLPVTSKLSTAGENDSIKYATSSMQGWPEEMEDAHAAILDLDGSQSTSFFGVYDGHGGGEVALYCARQFHIELVNDPDYGNNPATAMEHVFFRIDEQLQQSDEWRELANPRGYCYLMRCLRTSLCAAWPVKARYIGPQYEGSTACVAIIRGNQIIVGNVGDSRCVLSRNGQAINLSMEHKPYHRNEKARIQAAGGQVLMDMFPKVLAGQVVGTELGIYRVDGKLAMSRAIGDFQYKQNKTLPRAEQMVTCNPSIRAVNITDDTEFLIIASDGIWDVITSQQAVEFVHACLRNGMTNPRAICESLQNLCLRSEDNSAVILVQFKDGVRIGPSGEARADSDNEIVEVQAQSSRTTEIEDCFWTGLFDEEG</sequence>
<dbReference type="InterPro" id="IPR001932">
    <property type="entry name" value="PPM-type_phosphatase-like_dom"/>
</dbReference>
<dbReference type="PANTHER" id="PTHR13832:SF285">
    <property type="entry name" value="PROTEIN PHOSPHATASE 2C 22-RELATED"/>
    <property type="match status" value="1"/>
</dbReference>
<dbReference type="GO" id="GO:0046872">
    <property type="term" value="F:metal ion binding"/>
    <property type="evidence" value="ECO:0007669"/>
    <property type="project" value="UniProtKB-KW"/>
</dbReference>
<dbReference type="AlphaFoldDB" id="A0A0Q3I0V7"/>
<evidence type="ECO:0000259" key="13">
    <source>
        <dbReference type="PROSITE" id="PS51746"/>
    </source>
</evidence>
<reference evidence="14 15" key="1">
    <citation type="journal article" date="2010" name="Nature">
        <title>Genome sequencing and analysis of the model grass Brachypodium distachyon.</title>
        <authorList>
            <consortium name="International Brachypodium Initiative"/>
        </authorList>
    </citation>
    <scope>NUCLEOTIDE SEQUENCE [LARGE SCALE GENOMIC DNA]</scope>
    <source>
        <strain evidence="14">Bd21</strain>
        <strain evidence="15">cv. Bd21</strain>
    </source>
</reference>
<dbReference type="EMBL" id="CM000882">
    <property type="protein sequence ID" value="PNT68630.1"/>
    <property type="molecule type" value="Genomic_DNA"/>
</dbReference>
<comment type="catalytic activity">
    <reaction evidence="10">
        <text>O-phospho-L-seryl-[protein] + H2O = L-seryl-[protein] + phosphate</text>
        <dbReference type="Rhea" id="RHEA:20629"/>
        <dbReference type="Rhea" id="RHEA-COMP:9863"/>
        <dbReference type="Rhea" id="RHEA-COMP:11604"/>
        <dbReference type="ChEBI" id="CHEBI:15377"/>
        <dbReference type="ChEBI" id="CHEBI:29999"/>
        <dbReference type="ChEBI" id="CHEBI:43474"/>
        <dbReference type="ChEBI" id="CHEBI:83421"/>
        <dbReference type="EC" id="3.1.3.16"/>
    </reaction>
</comment>
<evidence type="ECO:0000256" key="8">
    <source>
        <dbReference type="ARBA" id="ARBA00022912"/>
    </source>
</evidence>
<dbReference type="Pfam" id="PF00481">
    <property type="entry name" value="PP2C"/>
    <property type="match status" value="1"/>
</dbReference>
<evidence type="ECO:0000313" key="14">
    <source>
        <dbReference type="EMBL" id="KQJ99482.1"/>
    </source>
</evidence>
<evidence type="ECO:0000313" key="15">
    <source>
        <dbReference type="EnsemblPlants" id="KQJ99482"/>
    </source>
</evidence>
<dbReference type="EnsemblPlants" id="KQJ99482">
    <property type="protein sequence ID" value="KQJ99482"/>
    <property type="gene ID" value="BRADI_3g43440v3"/>
</dbReference>
<gene>
    <name evidence="15" type="primary">LOC100844478</name>
    <name evidence="14" type="ORF">BRADI_3g43440v3</name>
</gene>
<evidence type="ECO:0000256" key="2">
    <source>
        <dbReference type="ARBA" id="ARBA00001946"/>
    </source>
</evidence>
<name>A0A0Q3I0V7_BRADI</name>
<evidence type="ECO:0000256" key="3">
    <source>
        <dbReference type="ARBA" id="ARBA00006702"/>
    </source>
</evidence>
<evidence type="ECO:0000256" key="4">
    <source>
        <dbReference type="ARBA" id="ARBA00013081"/>
    </source>
</evidence>
<dbReference type="InterPro" id="IPR015655">
    <property type="entry name" value="PP2C"/>
</dbReference>
<dbReference type="Gramene" id="PNT68630">
    <property type="protein sequence ID" value="PNT68630"/>
    <property type="gene ID" value="BRADI_3g43440v3"/>
</dbReference>
<dbReference type="Gene3D" id="3.60.40.10">
    <property type="entry name" value="PPM-type phosphatase domain"/>
    <property type="match status" value="1"/>
</dbReference>
<keyword evidence="6 12" id="KW-0378">Hydrolase</keyword>
<keyword evidence="5" id="KW-0479">Metal-binding</keyword>
<evidence type="ECO:0000256" key="6">
    <source>
        <dbReference type="ARBA" id="ARBA00022801"/>
    </source>
</evidence>
<dbReference type="RefSeq" id="XP_024317505.1">
    <property type="nucleotide sequence ID" value="XM_024461737.1"/>
</dbReference>
<evidence type="ECO:0000256" key="11">
    <source>
        <dbReference type="ARBA" id="ARBA00048336"/>
    </source>
</evidence>
<keyword evidence="8 12" id="KW-0904">Protein phosphatase</keyword>
<dbReference type="PROSITE" id="PS01032">
    <property type="entry name" value="PPM_1"/>
    <property type="match status" value="1"/>
</dbReference>
<organism evidence="14">
    <name type="scientific">Brachypodium distachyon</name>
    <name type="common">Purple false brome</name>
    <name type="synonym">Trachynia distachya</name>
    <dbReference type="NCBI Taxonomy" id="15368"/>
    <lineage>
        <taxon>Eukaryota</taxon>
        <taxon>Viridiplantae</taxon>
        <taxon>Streptophyta</taxon>
        <taxon>Embryophyta</taxon>
        <taxon>Tracheophyta</taxon>
        <taxon>Spermatophyta</taxon>
        <taxon>Magnoliopsida</taxon>
        <taxon>Liliopsida</taxon>
        <taxon>Poales</taxon>
        <taxon>Poaceae</taxon>
        <taxon>BOP clade</taxon>
        <taxon>Pooideae</taxon>
        <taxon>Stipodae</taxon>
        <taxon>Brachypodieae</taxon>
        <taxon>Brachypodium</taxon>
    </lineage>
</organism>
<evidence type="ECO:0000313" key="16">
    <source>
        <dbReference type="Proteomes" id="UP000008810"/>
    </source>
</evidence>
<dbReference type="EC" id="3.1.3.16" evidence="4"/>
<dbReference type="SUPFAM" id="SSF81606">
    <property type="entry name" value="PP2C-like"/>
    <property type="match status" value="1"/>
</dbReference>
<evidence type="ECO:0000256" key="5">
    <source>
        <dbReference type="ARBA" id="ARBA00022723"/>
    </source>
</evidence>
<dbReference type="GeneID" id="100844478"/>
<proteinExistence type="inferred from homology"/>
<dbReference type="InterPro" id="IPR000222">
    <property type="entry name" value="PP2C_BS"/>
</dbReference>
<dbReference type="PANTHER" id="PTHR13832">
    <property type="entry name" value="PROTEIN PHOSPHATASE 2C"/>
    <property type="match status" value="1"/>
</dbReference>
<keyword evidence="7" id="KW-0460">Magnesium</keyword>
<dbReference type="OrthoDB" id="10264738at2759"/>
<dbReference type="Proteomes" id="UP000008810">
    <property type="component" value="Chromosome 3"/>
</dbReference>
<evidence type="ECO:0000256" key="10">
    <source>
        <dbReference type="ARBA" id="ARBA00047761"/>
    </source>
</evidence>
<dbReference type="EnsemblPlants" id="PNT68630">
    <property type="protein sequence ID" value="PNT68630"/>
    <property type="gene ID" value="BRADI_3g43440v3"/>
</dbReference>
<dbReference type="InterPro" id="IPR036457">
    <property type="entry name" value="PPM-type-like_dom_sf"/>
</dbReference>
<dbReference type="SMART" id="SM00332">
    <property type="entry name" value="PP2Cc"/>
    <property type="match status" value="1"/>
</dbReference>
<dbReference type="CDD" id="cd00143">
    <property type="entry name" value="PP2Cc"/>
    <property type="match status" value="1"/>
</dbReference>
<comment type="similarity">
    <text evidence="3 12">Belongs to the PP2C family.</text>
</comment>
<dbReference type="PROSITE" id="PS51746">
    <property type="entry name" value="PPM_2"/>
    <property type="match status" value="1"/>
</dbReference>
<dbReference type="Gramene" id="KQJ99482">
    <property type="protein sequence ID" value="KQJ99482"/>
    <property type="gene ID" value="BRADI_3g43440v3"/>
</dbReference>
<accession>A0A0Q3I0V7</accession>
<protein>
    <recommendedName>
        <fullName evidence="4">protein-serine/threonine phosphatase</fullName>
        <ecNumber evidence="4">3.1.3.16</ecNumber>
    </recommendedName>
</protein>
<comment type="cofactor">
    <cofactor evidence="1">
        <name>Mn(2+)</name>
        <dbReference type="ChEBI" id="CHEBI:29035"/>
    </cofactor>
</comment>
<dbReference type="RefSeq" id="XP_024317506.1">
    <property type="nucleotide sequence ID" value="XM_024461738.1"/>
</dbReference>
<comment type="catalytic activity">
    <reaction evidence="11">
        <text>O-phospho-L-threonyl-[protein] + H2O = L-threonyl-[protein] + phosphate</text>
        <dbReference type="Rhea" id="RHEA:47004"/>
        <dbReference type="Rhea" id="RHEA-COMP:11060"/>
        <dbReference type="Rhea" id="RHEA-COMP:11605"/>
        <dbReference type="ChEBI" id="CHEBI:15377"/>
        <dbReference type="ChEBI" id="CHEBI:30013"/>
        <dbReference type="ChEBI" id="CHEBI:43474"/>
        <dbReference type="ChEBI" id="CHEBI:61977"/>
        <dbReference type="EC" id="3.1.3.16"/>
    </reaction>
</comment>
<reference evidence="14" key="2">
    <citation type="submission" date="2017-06" db="EMBL/GenBank/DDBJ databases">
        <title>WGS assembly of Brachypodium distachyon.</title>
        <authorList>
            <consortium name="The International Brachypodium Initiative"/>
            <person name="Lucas S."/>
            <person name="Harmon-Smith M."/>
            <person name="Lail K."/>
            <person name="Tice H."/>
            <person name="Grimwood J."/>
            <person name="Bruce D."/>
            <person name="Barry K."/>
            <person name="Shu S."/>
            <person name="Lindquist E."/>
            <person name="Wang M."/>
            <person name="Pitluck S."/>
            <person name="Vogel J.P."/>
            <person name="Garvin D.F."/>
            <person name="Mockler T.C."/>
            <person name="Schmutz J."/>
            <person name="Rokhsar D."/>
            <person name="Bevan M.W."/>
        </authorList>
    </citation>
    <scope>NUCLEOTIDE SEQUENCE</scope>
    <source>
        <strain evidence="14">Bd21</strain>
    </source>
</reference>